<dbReference type="PANTHER" id="PTHR46663">
    <property type="entry name" value="DIGUANYLATE CYCLASE DGCT-RELATED"/>
    <property type="match status" value="1"/>
</dbReference>
<dbReference type="SMART" id="SM00267">
    <property type="entry name" value="GGDEF"/>
    <property type="match status" value="1"/>
</dbReference>
<dbReference type="CDD" id="cd01949">
    <property type="entry name" value="GGDEF"/>
    <property type="match status" value="1"/>
</dbReference>
<evidence type="ECO:0000256" key="3">
    <source>
        <dbReference type="ARBA" id="ARBA00022475"/>
    </source>
</evidence>
<keyword evidence="3" id="KW-1003">Cell membrane</keyword>
<evidence type="ECO:0000259" key="11">
    <source>
        <dbReference type="PROSITE" id="PS50887"/>
    </source>
</evidence>
<feature type="transmembrane region" description="Helical" evidence="8">
    <location>
        <begin position="277"/>
        <end position="299"/>
    </location>
</feature>
<gene>
    <name evidence="12" type="ORF">SAMN05216203_1797</name>
</gene>
<sequence length="629" mass="69888">MNSNALTKPGLRAILTGVFFFLGAWLGLTQTVTEDGIAILWPANAVLLTALLLTPRREWTGLATAALIAACTAALSVSFPLWSASLFGLVNIFESFLAAFLIRRFCGPGFDFQSLKHLRIFILTGPLVACSVAALLGAAVYNILDRTDNPFWVFWRLWWFADAVGLLLLTPLFASCWHAISTGWRSVRAPHYSKITELVVIWTAIAITGFYAFDFARQGSVEFFLTPVLLLGFVVWTATRFRLLATTATVSIIAVVAVALLIQPLSTYTETIAPQEAIWLTQEYLVVVSIIAVGLSGLIQKIRRQNASLRFQERAIQASNDPISVVDVRQSDMPITWVNPKFEELFGYRAAEIVGQGCQFLQDGDQQKTTIEIIRAAVAESKPCRVQVRNYTKSGKLLWIDLSLAPVSNHAGTVTHYVGIQHDLTQEKEAEERLREANRAIEQQNEVLEEKVQERTQSLNRAVEKLKKVASTDFLTGIANRRHFYEVAKRELKRLKQDGRTAALVAFDLDHFKTINDTFGHEAGDEVLRGVMTPVETTIRPTDLFGRIGGEEFLILLPDTPESAALDIAERIRTQISETPVNYGTTPLQVTASFGIAEWDGSCGLDQLVRQADQALYRAKSEGRNRARA</sequence>
<feature type="domain" description="PAS" evidence="9">
    <location>
        <begin position="308"/>
        <end position="381"/>
    </location>
</feature>
<dbReference type="InterPro" id="IPR000160">
    <property type="entry name" value="GGDEF_dom"/>
</dbReference>
<dbReference type="PROSITE" id="PS50887">
    <property type="entry name" value="GGDEF"/>
    <property type="match status" value="1"/>
</dbReference>
<organism evidence="12 13">
    <name type="scientific">Marinobacter daqiaonensis</name>
    <dbReference type="NCBI Taxonomy" id="650891"/>
    <lineage>
        <taxon>Bacteria</taxon>
        <taxon>Pseudomonadati</taxon>
        <taxon>Pseudomonadota</taxon>
        <taxon>Gammaproteobacteria</taxon>
        <taxon>Pseudomonadales</taxon>
        <taxon>Marinobacteraceae</taxon>
        <taxon>Marinobacter</taxon>
    </lineage>
</organism>
<keyword evidence="13" id="KW-1185">Reference proteome</keyword>
<dbReference type="NCBIfam" id="TIGR00254">
    <property type="entry name" value="GGDEF"/>
    <property type="match status" value="1"/>
</dbReference>
<comment type="subcellular location">
    <subcellularLocation>
        <location evidence="2">Cell membrane</location>
        <topology evidence="2">Multi-pass membrane protein</topology>
    </subcellularLocation>
</comment>
<dbReference type="Gene3D" id="3.30.70.270">
    <property type="match status" value="1"/>
</dbReference>
<dbReference type="InterPro" id="IPR035965">
    <property type="entry name" value="PAS-like_dom_sf"/>
</dbReference>
<feature type="transmembrane region" description="Helical" evidence="8">
    <location>
        <begin position="153"/>
        <end position="174"/>
    </location>
</feature>
<dbReference type="PROSITE" id="PS50112">
    <property type="entry name" value="PAS"/>
    <property type="match status" value="1"/>
</dbReference>
<feature type="transmembrane region" description="Helical" evidence="8">
    <location>
        <begin position="219"/>
        <end position="236"/>
    </location>
</feature>
<dbReference type="OrthoDB" id="9773156at2"/>
<feature type="transmembrane region" description="Helical" evidence="8">
    <location>
        <begin position="12"/>
        <end position="30"/>
    </location>
</feature>
<evidence type="ECO:0000256" key="4">
    <source>
        <dbReference type="ARBA" id="ARBA00022692"/>
    </source>
</evidence>
<evidence type="ECO:0000256" key="1">
    <source>
        <dbReference type="ARBA" id="ARBA00001946"/>
    </source>
</evidence>
<dbReference type="Proteomes" id="UP000198644">
    <property type="component" value="Unassembled WGS sequence"/>
</dbReference>
<accession>A0A1I6I493</accession>
<feature type="transmembrane region" description="Helical" evidence="8">
    <location>
        <begin position="243"/>
        <end position="265"/>
    </location>
</feature>
<proteinExistence type="predicted"/>
<feature type="domain" description="PAC" evidence="10">
    <location>
        <begin position="384"/>
        <end position="436"/>
    </location>
</feature>
<evidence type="ECO:0000256" key="6">
    <source>
        <dbReference type="ARBA" id="ARBA00023136"/>
    </source>
</evidence>
<dbReference type="FunFam" id="3.30.70.270:FF:000001">
    <property type="entry name" value="Diguanylate cyclase domain protein"/>
    <property type="match status" value="1"/>
</dbReference>
<feature type="domain" description="GGDEF" evidence="11">
    <location>
        <begin position="500"/>
        <end position="629"/>
    </location>
</feature>
<dbReference type="Gene3D" id="3.30.450.20">
    <property type="entry name" value="PAS domain"/>
    <property type="match status" value="1"/>
</dbReference>
<keyword evidence="7" id="KW-0175">Coiled coil</keyword>
<dbReference type="NCBIfam" id="TIGR00229">
    <property type="entry name" value="sensory_box"/>
    <property type="match status" value="1"/>
</dbReference>
<dbReference type="AlphaFoldDB" id="A0A1I6I493"/>
<evidence type="ECO:0000313" key="12">
    <source>
        <dbReference type="EMBL" id="SFR61479.1"/>
    </source>
</evidence>
<dbReference type="Pfam" id="PF13426">
    <property type="entry name" value="PAS_9"/>
    <property type="match status" value="1"/>
</dbReference>
<evidence type="ECO:0000313" key="13">
    <source>
        <dbReference type="Proteomes" id="UP000198644"/>
    </source>
</evidence>
<dbReference type="EMBL" id="FOYW01000001">
    <property type="protein sequence ID" value="SFR61479.1"/>
    <property type="molecule type" value="Genomic_DNA"/>
</dbReference>
<keyword evidence="6 8" id="KW-0472">Membrane</keyword>
<keyword evidence="5 8" id="KW-1133">Transmembrane helix</keyword>
<dbReference type="InterPro" id="IPR029787">
    <property type="entry name" value="Nucleotide_cyclase"/>
</dbReference>
<dbReference type="InterPro" id="IPR052163">
    <property type="entry name" value="DGC-Regulatory_Protein"/>
</dbReference>
<dbReference type="GO" id="GO:0005886">
    <property type="term" value="C:plasma membrane"/>
    <property type="evidence" value="ECO:0007669"/>
    <property type="project" value="UniProtKB-SubCell"/>
</dbReference>
<keyword evidence="4 8" id="KW-0812">Transmembrane</keyword>
<dbReference type="PANTHER" id="PTHR46663:SF4">
    <property type="entry name" value="DIGUANYLATE CYCLASE DGCT-RELATED"/>
    <property type="match status" value="1"/>
</dbReference>
<feature type="transmembrane region" description="Helical" evidence="8">
    <location>
        <begin position="61"/>
        <end position="82"/>
    </location>
</feature>
<evidence type="ECO:0000256" key="2">
    <source>
        <dbReference type="ARBA" id="ARBA00004651"/>
    </source>
</evidence>
<dbReference type="PROSITE" id="PS50113">
    <property type="entry name" value="PAC"/>
    <property type="match status" value="1"/>
</dbReference>
<feature type="transmembrane region" description="Helical" evidence="8">
    <location>
        <begin position="195"/>
        <end position="213"/>
    </location>
</feature>
<comment type="cofactor">
    <cofactor evidence="1">
        <name>Mg(2+)</name>
        <dbReference type="ChEBI" id="CHEBI:18420"/>
    </cofactor>
</comment>
<evidence type="ECO:0000259" key="9">
    <source>
        <dbReference type="PROSITE" id="PS50112"/>
    </source>
</evidence>
<name>A0A1I6I493_9GAMM</name>
<dbReference type="GO" id="GO:0003824">
    <property type="term" value="F:catalytic activity"/>
    <property type="evidence" value="ECO:0007669"/>
    <property type="project" value="UniProtKB-ARBA"/>
</dbReference>
<evidence type="ECO:0000259" key="10">
    <source>
        <dbReference type="PROSITE" id="PS50113"/>
    </source>
</evidence>
<dbReference type="InterPro" id="IPR000014">
    <property type="entry name" value="PAS"/>
</dbReference>
<dbReference type="Pfam" id="PF00990">
    <property type="entry name" value="GGDEF"/>
    <property type="match status" value="1"/>
</dbReference>
<evidence type="ECO:0000256" key="5">
    <source>
        <dbReference type="ARBA" id="ARBA00022989"/>
    </source>
</evidence>
<feature type="transmembrane region" description="Helical" evidence="8">
    <location>
        <begin position="36"/>
        <end position="54"/>
    </location>
</feature>
<feature type="transmembrane region" description="Helical" evidence="8">
    <location>
        <begin position="88"/>
        <end position="106"/>
    </location>
</feature>
<dbReference type="InterPro" id="IPR043128">
    <property type="entry name" value="Rev_trsase/Diguanyl_cyclase"/>
</dbReference>
<dbReference type="CDD" id="cd00130">
    <property type="entry name" value="PAS"/>
    <property type="match status" value="1"/>
</dbReference>
<dbReference type="Pfam" id="PF05231">
    <property type="entry name" value="MASE1"/>
    <property type="match status" value="1"/>
</dbReference>
<protein>
    <submittedName>
        <fullName evidence="12">PAS domain S-box-containing protein/diguanylate cyclase (GGDEF) domain-containing protein</fullName>
    </submittedName>
</protein>
<evidence type="ECO:0000256" key="7">
    <source>
        <dbReference type="SAM" id="Coils"/>
    </source>
</evidence>
<dbReference type="SUPFAM" id="SSF55785">
    <property type="entry name" value="PYP-like sensor domain (PAS domain)"/>
    <property type="match status" value="1"/>
</dbReference>
<dbReference type="InterPro" id="IPR007895">
    <property type="entry name" value="MASE1"/>
</dbReference>
<reference evidence="12 13" key="1">
    <citation type="submission" date="2016-10" db="EMBL/GenBank/DDBJ databases">
        <authorList>
            <person name="de Groot N.N."/>
        </authorList>
    </citation>
    <scope>NUCLEOTIDE SEQUENCE [LARGE SCALE GENOMIC DNA]</scope>
    <source>
        <strain evidence="12 13">CGMCC 1.9167</strain>
    </source>
</reference>
<dbReference type="InterPro" id="IPR001610">
    <property type="entry name" value="PAC"/>
</dbReference>
<dbReference type="RefSeq" id="WP_092011062.1">
    <property type="nucleotide sequence ID" value="NZ_FOYW01000001.1"/>
</dbReference>
<dbReference type="SUPFAM" id="SSF55073">
    <property type="entry name" value="Nucleotide cyclase"/>
    <property type="match status" value="1"/>
</dbReference>
<feature type="transmembrane region" description="Helical" evidence="8">
    <location>
        <begin position="118"/>
        <end position="141"/>
    </location>
</feature>
<dbReference type="InterPro" id="IPR000700">
    <property type="entry name" value="PAS-assoc_C"/>
</dbReference>
<dbReference type="SMART" id="SM00091">
    <property type="entry name" value="PAS"/>
    <property type="match status" value="1"/>
</dbReference>
<feature type="coiled-coil region" evidence="7">
    <location>
        <begin position="420"/>
        <end position="469"/>
    </location>
</feature>
<dbReference type="STRING" id="650891.SAMN05216203_1797"/>
<evidence type="ECO:0000256" key="8">
    <source>
        <dbReference type="SAM" id="Phobius"/>
    </source>
</evidence>
<dbReference type="SMART" id="SM00086">
    <property type="entry name" value="PAC"/>
    <property type="match status" value="1"/>
</dbReference>